<reference evidence="6" key="1">
    <citation type="journal article" date="2019" name="bioRxiv">
        <title>The Genome of the Zebra Mussel, Dreissena polymorpha: A Resource for Invasive Species Research.</title>
        <authorList>
            <person name="McCartney M.A."/>
            <person name="Auch B."/>
            <person name="Kono T."/>
            <person name="Mallez S."/>
            <person name="Zhang Y."/>
            <person name="Obille A."/>
            <person name="Becker A."/>
            <person name="Abrahante J.E."/>
            <person name="Garbe J."/>
            <person name="Badalamenti J.P."/>
            <person name="Herman A."/>
            <person name="Mangelson H."/>
            <person name="Liachko I."/>
            <person name="Sullivan S."/>
            <person name="Sone E.D."/>
            <person name="Koren S."/>
            <person name="Silverstein K.A.T."/>
            <person name="Beckman K.B."/>
            <person name="Gohl D.M."/>
        </authorList>
    </citation>
    <scope>NUCLEOTIDE SEQUENCE</scope>
    <source>
        <strain evidence="6">Duluth1</strain>
        <tissue evidence="6">Whole animal</tissue>
    </source>
</reference>
<dbReference type="InterPro" id="IPR020622">
    <property type="entry name" value="Ala_racemase_pyridoxalP-BS"/>
</dbReference>
<evidence type="ECO:0000256" key="2">
    <source>
        <dbReference type="ARBA" id="ARBA00022898"/>
    </source>
</evidence>
<reference evidence="6" key="2">
    <citation type="submission" date="2020-11" db="EMBL/GenBank/DDBJ databases">
        <authorList>
            <person name="McCartney M.A."/>
            <person name="Auch B."/>
            <person name="Kono T."/>
            <person name="Mallez S."/>
            <person name="Becker A."/>
            <person name="Gohl D.M."/>
            <person name="Silverstein K.A.T."/>
            <person name="Koren S."/>
            <person name="Bechman K.B."/>
            <person name="Herman A."/>
            <person name="Abrahante J.E."/>
            <person name="Garbe J."/>
        </authorList>
    </citation>
    <scope>NUCLEOTIDE SEQUENCE</scope>
    <source>
        <strain evidence="6">Duluth1</strain>
        <tissue evidence="6">Whole animal</tissue>
    </source>
</reference>
<dbReference type="SUPFAM" id="SSF51419">
    <property type="entry name" value="PLP-binding barrel"/>
    <property type="match status" value="1"/>
</dbReference>
<keyword evidence="3" id="KW-0413">Isomerase</keyword>
<dbReference type="Pfam" id="PF01168">
    <property type="entry name" value="Ala_racemase_N"/>
    <property type="match status" value="1"/>
</dbReference>
<evidence type="ECO:0000256" key="1">
    <source>
        <dbReference type="ARBA" id="ARBA00001933"/>
    </source>
</evidence>
<dbReference type="Gene3D" id="3.20.20.10">
    <property type="entry name" value="Alanine racemase"/>
    <property type="match status" value="1"/>
</dbReference>
<keyword evidence="7" id="KW-1185">Reference proteome</keyword>
<evidence type="ECO:0000256" key="4">
    <source>
        <dbReference type="PIRSR" id="PIRSR600821-50"/>
    </source>
</evidence>
<comment type="cofactor">
    <cofactor evidence="1 4">
        <name>pyridoxal 5'-phosphate</name>
        <dbReference type="ChEBI" id="CHEBI:597326"/>
    </cofactor>
</comment>
<dbReference type="Proteomes" id="UP000828390">
    <property type="component" value="Unassembled WGS sequence"/>
</dbReference>
<dbReference type="InterPro" id="IPR001608">
    <property type="entry name" value="Ala_racemase_N"/>
</dbReference>
<proteinExistence type="predicted"/>
<feature type="domain" description="Alanine racemase N-terminal" evidence="5">
    <location>
        <begin position="28"/>
        <end position="139"/>
    </location>
</feature>
<accession>A0A9D4LT17</accession>
<dbReference type="GO" id="GO:0030632">
    <property type="term" value="P:D-alanine biosynthetic process"/>
    <property type="evidence" value="ECO:0007669"/>
    <property type="project" value="TreeGrafter"/>
</dbReference>
<evidence type="ECO:0000259" key="5">
    <source>
        <dbReference type="Pfam" id="PF01168"/>
    </source>
</evidence>
<dbReference type="GO" id="GO:0005829">
    <property type="term" value="C:cytosol"/>
    <property type="evidence" value="ECO:0007669"/>
    <property type="project" value="TreeGrafter"/>
</dbReference>
<feature type="modified residue" description="N6-(pyridoxal phosphate)lysine" evidence="4">
    <location>
        <position position="55"/>
    </location>
</feature>
<dbReference type="PRINTS" id="PR00992">
    <property type="entry name" value="ALARACEMASE"/>
</dbReference>
<protein>
    <recommendedName>
        <fullName evidence="5">Alanine racemase N-terminal domain-containing protein</fullName>
    </recommendedName>
</protein>
<dbReference type="PANTHER" id="PTHR30511">
    <property type="entry name" value="ALANINE RACEMASE"/>
    <property type="match status" value="1"/>
</dbReference>
<evidence type="ECO:0000313" key="7">
    <source>
        <dbReference type="Proteomes" id="UP000828390"/>
    </source>
</evidence>
<gene>
    <name evidence="6" type="ORF">DPMN_026248</name>
</gene>
<dbReference type="InterPro" id="IPR000821">
    <property type="entry name" value="Ala_racemase"/>
</dbReference>
<name>A0A9D4LT17_DREPO</name>
<dbReference type="GO" id="GO:0008784">
    <property type="term" value="F:alanine racemase activity"/>
    <property type="evidence" value="ECO:0007669"/>
    <property type="project" value="InterPro"/>
</dbReference>
<keyword evidence="2 4" id="KW-0663">Pyridoxal phosphate</keyword>
<dbReference type="PROSITE" id="PS00395">
    <property type="entry name" value="ALANINE_RACEMASE"/>
    <property type="match status" value="1"/>
</dbReference>
<dbReference type="InterPro" id="IPR029066">
    <property type="entry name" value="PLP-binding_barrel"/>
</dbReference>
<dbReference type="AlphaFoldDB" id="A0A9D4LT17"/>
<evidence type="ECO:0000313" key="6">
    <source>
        <dbReference type="EMBL" id="KAH3863268.1"/>
    </source>
</evidence>
<dbReference type="GO" id="GO:0030170">
    <property type="term" value="F:pyridoxal phosphate binding"/>
    <property type="evidence" value="ECO:0007669"/>
    <property type="project" value="TreeGrafter"/>
</dbReference>
<sequence length="148" mass="17005">MEQVKDVCKDAFERSNFRLARRPAYLRVDLDVLLNNLKILKGLLNQHTEIIAVVKANAYGHGAPQVARFLEKHGISHFAVATALEGEELRTAGVHCNIQIFGNASEDEIPPMFENRLIPTAADIHFLSQWLRYWRERQRNTLGVEVWR</sequence>
<dbReference type="PANTHER" id="PTHR30511:SF0">
    <property type="entry name" value="ALANINE RACEMASE, CATABOLIC-RELATED"/>
    <property type="match status" value="1"/>
</dbReference>
<comment type="caution">
    <text evidence="6">The sequence shown here is derived from an EMBL/GenBank/DDBJ whole genome shotgun (WGS) entry which is preliminary data.</text>
</comment>
<organism evidence="6 7">
    <name type="scientific">Dreissena polymorpha</name>
    <name type="common">Zebra mussel</name>
    <name type="synonym">Mytilus polymorpha</name>
    <dbReference type="NCBI Taxonomy" id="45954"/>
    <lineage>
        <taxon>Eukaryota</taxon>
        <taxon>Metazoa</taxon>
        <taxon>Spiralia</taxon>
        <taxon>Lophotrochozoa</taxon>
        <taxon>Mollusca</taxon>
        <taxon>Bivalvia</taxon>
        <taxon>Autobranchia</taxon>
        <taxon>Heteroconchia</taxon>
        <taxon>Euheterodonta</taxon>
        <taxon>Imparidentia</taxon>
        <taxon>Neoheterodontei</taxon>
        <taxon>Myida</taxon>
        <taxon>Dreissenoidea</taxon>
        <taxon>Dreissenidae</taxon>
        <taxon>Dreissena</taxon>
    </lineage>
</organism>
<evidence type="ECO:0000256" key="3">
    <source>
        <dbReference type="ARBA" id="ARBA00023235"/>
    </source>
</evidence>
<dbReference type="EMBL" id="JAIWYP010000002">
    <property type="protein sequence ID" value="KAH3863268.1"/>
    <property type="molecule type" value="Genomic_DNA"/>
</dbReference>